<comment type="function">
    <text evidence="12">Protein-lysine N-methyltransferase. Monomethylates PRMT5, modulating its transcriptional activity. May also act as a histone methyltransferase. Plays a critical role in cardiac development. Acts as a key epigenetic regulator of gene expression during cardiac development via its dual activities as a methyltransferase and negative regulator of HDAC1.</text>
</comment>
<comment type="catalytic activity">
    <reaction evidence="11">
        <text>L-lysyl-[protein] + S-adenosyl-L-methionine = N(6)-methyl-L-lysyl-[protein] + S-adenosyl-L-homocysteine + H(+)</text>
        <dbReference type="Rhea" id="RHEA:51736"/>
        <dbReference type="Rhea" id="RHEA-COMP:9752"/>
        <dbReference type="Rhea" id="RHEA-COMP:13053"/>
        <dbReference type="ChEBI" id="CHEBI:15378"/>
        <dbReference type="ChEBI" id="CHEBI:29969"/>
        <dbReference type="ChEBI" id="CHEBI:57856"/>
        <dbReference type="ChEBI" id="CHEBI:59789"/>
        <dbReference type="ChEBI" id="CHEBI:61929"/>
    </reaction>
</comment>
<evidence type="ECO:0000259" key="18">
    <source>
        <dbReference type="PROSITE" id="PS50865"/>
    </source>
</evidence>
<keyword evidence="7" id="KW-0479">Metal-binding</keyword>
<accession>A0A6J0UEM2</accession>
<keyword evidence="3" id="KW-0963">Cytoplasm</keyword>
<dbReference type="InterPro" id="IPR011990">
    <property type="entry name" value="TPR-like_helical_dom_sf"/>
</dbReference>
<evidence type="ECO:0000256" key="7">
    <source>
        <dbReference type="ARBA" id="ARBA00022723"/>
    </source>
</evidence>
<sequence>MFVFIFREGNYFPQFSSQPPCEVGLSRPSPPAVKLIMDYPVEKWKFYVSQKWASLEPSLKEKLRQPILLRDSFSLSLSLFQHEDEEYLFNLSRSYCVTKDAKLGLSCKEEGNQKFRKKEYRTAAVLYSRALSHVEAGSTDMAVCYANRSAALFHLGQFEVCLEDIRRAQEGGYPERLWPKILLRKAECLFTLGRLQDMADALASMENQISADHNLDGTGSHRDLLCKLQQLKIKARKEGSGLVSQPAAPRRTPSEPEPWNRNSRIPCASSSVSLAFSLCKGRHLVAAKDILPGEILVKEEAFVSVLRPGKGLLLQGSIGAALDGQLAPEDLHCHHCLKAVLASVPCQSCSYAKYCSPQCAQLAWNAYHSRECSLGGLLLLLGVFCHTALRAVLVAGFAQVRRLVKQSHIESLAEAPGPGMVTEGDLASIPGCDAEGRYSSSYQTTFSLLAHTDRHSPELRFLCSLSVAGLCKAFGAPDLEAIVDEKDASGSQEEPPAAGASSELEVLGEAMLRHMLQLPCNAQAVVALSASGSEEGPVTGNEEIALATALFPVVSLLNHSCDPNTSVAFSGRTMEVRASHPIPFGQEILHCYGPHHCRMGASERQERLLSQYFFECQCRSCSKELNPSSKGIPSAQPSLFCCPACHLPMQGQGMLCCSSRTCKTRVPEETFQLQLRDLQRLTQRALKLLEQGEAGKSVELLQKCQMEAKKFLSPVHLLMGEIEDHMAQAQATLGRWHEASGHLRSSIRVVEAHFGPSSIEVGQELFKLAQVLFNGCAVSEALEATEKAEALLSLHLGSQSAQVQELQEMKACLEDLVGGGDAVTAARS</sequence>
<evidence type="ECO:0000256" key="6">
    <source>
        <dbReference type="ARBA" id="ARBA00022691"/>
    </source>
</evidence>
<dbReference type="SUPFAM" id="SSF48452">
    <property type="entry name" value="TPR-like"/>
    <property type="match status" value="2"/>
</dbReference>
<dbReference type="OrthoDB" id="62495at2759"/>
<evidence type="ECO:0000256" key="11">
    <source>
        <dbReference type="ARBA" id="ARBA00048985"/>
    </source>
</evidence>
<dbReference type="InterPro" id="IPR002893">
    <property type="entry name" value="Znf_MYND"/>
</dbReference>
<evidence type="ECO:0000313" key="19">
    <source>
        <dbReference type="Proteomes" id="UP001652642"/>
    </source>
</evidence>
<evidence type="ECO:0000256" key="14">
    <source>
        <dbReference type="ARBA" id="ARBA00093680"/>
    </source>
</evidence>
<proteinExistence type="predicted"/>
<keyword evidence="19" id="KW-1185">Reference proteome</keyword>
<keyword evidence="10" id="KW-0539">Nucleus</keyword>
<evidence type="ECO:0000256" key="12">
    <source>
        <dbReference type="ARBA" id="ARBA00093423"/>
    </source>
</evidence>
<name>A0A6J0UEM2_9SAUR</name>
<keyword evidence="9" id="KW-0862">Zinc</keyword>
<evidence type="ECO:0000256" key="9">
    <source>
        <dbReference type="ARBA" id="ARBA00022833"/>
    </source>
</evidence>
<dbReference type="CDD" id="cd10536">
    <property type="entry name" value="SET_SMYD4"/>
    <property type="match status" value="1"/>
</dbReference>
<dbReference type="GO" id="GO:0008270">
    <property type="term" value="F:zinc ion binding"/>
    <property type="evidence" value="ECO:0007669"/>
    <property type="project" value="UniProtKB-KW"/>
</dbReference>
<keyword evidence="4" id="KW-0489">Methyltransferase</keyword>
<keyword evidence="8 15" id="KW-0863">Zinc-finger</keyword>
<dbReference type="CTD" id="114826"/>
<dbReference type="RefSeq" id="XP_020659092.2">
    <property type="nucleotide sequence ID" value="XM_020803433.2"/>
</dbReference>
<dbReference type="GO" id="GO:0008168">
    <property type="term" value="F:methyltransferase activity"/>
    <property type="evidence" value="ECO:0007669"/>
    <property type="project" value="UniProtKB-KW"/>
</dbReference>
<dbReference type="Proteomes" id="UP001652642">
    <property type="component" value="Chromosome 7"/>
</dbReference>
<dbReference type="PANTHER" id="PTHR46165:SF2">
    <property type="entry name" value="SET AND MYND DOMAIN-CONTAINING PROTEIN 4"/>
    <property type="match status" value="1"/>
</dbReference>
<evidence type="ECO:0000256" key="8">
    <source>
        <dbReference type="ARBA" id="ARBA00022771"/>
    </source>
</evidence>
<evidence type="ECO:0000256" key="2">
    <source>
        <dbReference type="ARBA" id="ARBA00004496"/>
    </source>
</evidence>
<dbReference type="Gene3D" id="2.170.270.10">
    <property type="entry name" value="SET domain"/>
    <property type="match status" value="1"/>
</dbReference>
<dbReference type="Gene3D" id="1.25.40.10">
    <property type="entry name" value="Tetratricopeptide repeat domain"/>
    <property type="match status" value="2"/>
</dbReference>
<keyword evidence="5" id="KW-0808">Transferase</keyword>
<dbReference type="SUPFAM" id="SSF144232">
    <property type="entry name" value="HIT/MYND zinc finger-like"/>
    <property type="match status" value="1"/>
</dbReference>
<feature type="domain" description="SET" evidence="17">
    <location>
        <begin position="270"/>
        <end position="593"/>
    </location>
</feature>
<dbReference type="PROSITE" id="PS50865">
    <property type="entry name" value="ZF_MYND_2"/>
    <property type="match status" value="1"/>
</dbReference>
<feature type="domain" description="MYND-type" evidence="18">
    <location>
        <begin position="333"/>
        <end position="372"/>
    </location>
</feature>
<dbReference type="KEGG" id="pvt:110084238"/>
<dbReference type="GO" id="GO:0007507">
    <property type="term" value="P:heart development"/>
    <property type="evidence" value="ECO:0007669"/>
    <property type="project" value="TreeGrafter"/>
</dbReference>
<dbReference type="GO" id="GO:0032259">
    <property type="term" value="P:methylation"/>
    <property type="evidence" value="ECO:0007669"/>
    <property type="project" value="UniProtKB-KW"/>
</dbReference>
<evidence type="ECO:0000256" key="10">
    <source>
        <dbReference type="ARBA" id="ARBA00023242"/>
    </source>
</evidence>
<keyword evidence="6" id="KW-0949">S-adenosyl-L-methionine</keyword>
<evidence type="ECO:0000259" key="17">
    <source>
        <dbReference type="PROSITE" id="PS50280"/>
    </source>
</evidence>
<dbReference type="PANTHER" id="PTHR46165">
    <property type="entry name" value="SET AND MYND DOMAIN-CONTAINING PROTEIN 4"/>
    <property type="match status" value="1"/>
</dbReference>
<evidence type="ECO:0000256" key="3">
    <source>
        <dbReference type="ARBA" id="ARBA00022490"/>
    </source>
</evidence>
<dbReference type="GO" id="GO:0005634">
    <property type="term" value="C:nucleus"/>
    <property type="evidence" value="ECO:0007669"/>
    <property type="project" value="UniProtKB-SubCell"/>
</dbReference>
<protein>
    <recommendedName>
        <fullName evidence="13">Protein-lysine N-methyltransferase SMYD4</fullName>
    </recommendedName>
    <alternativeName>
        <fullName evidence="14">SET and MYND domain-containing protein 4</fullName>
    </alternativeName>
</protein>
<evidence type="ECO:0000256" key="5">
    <source>
        <dbReference type="ARBA" id="ARBA00022679"/>
    </source>
</evidence>
<evidence type="ECO:0000256" key="4">
    <source>
        <dbReference type="ARBA" id="ARBA00022603"/>
    </source>
</evidence>
<dbReference type="Pfam" id="PF00856">
    <property type="entry name" value="SET"/>
    <property type="match status" value="1"/>
</dbReference>
<evidence type="ECO:0000313" key="20">
    <source>
        <dbReference type="RefSeq" id="XP_020659092.2"/>
    </source>
</evidence>
<organism evidence="19 20">
    <name type="scientific">Pogona vitticeps</name>
    <name type="common">central bearded dragon</name>
    <dbReference type="NCBI Taxonomy" id="103695"/>
    <lineage>
        <taxon>Eukaryota</taxon>
        <taxon>Metazoa</taxon>
        <taxon>Chordata</taxon>
        <taxon>Craniata</taxon>
        <taxon>Vertebrata</taxon>
        <taxon>Euteleostomi</taxon>
        <taxon>Lepidosauria</taxon>
        <taxon>Squamata</taxon>
        <taxon>Bifurcata</taxon>
        <taxon>Unidentata</taxon>
        <taxon>Episquamata</taxon>
        <taxon>Toxicofera</taxon>
        <taxon>Iguania</taxon>
        <taxon>Acrodonta</taxon>
        <taxon>Agamidae</taxon>
        <taxon>Amphibolurinae</taxon>
        <taxon>Pogona</taxon>
    </lineage>
</organism>
<dbReference type="AlphaFoldDB" id="A0A6J0UEM2"/>
<evidence type="ECO:0000256" key="15">
    <source>
        <dbReference type="PROSITE-ProRule" id="PRU00134"/>
    </source>
</evidence>
<dbReference type="GO" id="GO:0042826">
    <property type="term" value="F:histone deacetylase binding"/>
    <property type="evidence" value="ECO:0007669"/>
    <property type="project" value="TreeGrafter"/>
</dbReference>
<gene>
    <name evidence="20" type="primary">SMYD4</name>
</gene>
<dbReference type="GO" id="GO:0005737">
    <property type="term" value="C:cytoplasm"/>
    <property type="evidence" value="ECO:0007669"/>
    <property type="project" value="UniProtKB-SubCell"/>
</dbReference>
<reference evidence="20" key="1">
    <citation type="submission" date="2025-08" db="UniProtKB">
        <authorList>
            <consortium name="RefSeq"/>
        </authorList>
    </citation>
    <scope>IDENTIFICATION</scope>
</reference>
<comment type="subcellular location">
    <subcellularLocation>
        <location evidence="2">Cytoplasm</location>
    </subcellularLocation>
    <subcellularLocation>
        <location evidence="1">Nucleus</location>
    </subcellularLocation>
</comment>
<dbReference type="InterPro" id="IPR052097">
    <property type="entry name" value="SET-MYND_domain_protein"/>
</dbReference>
<feature type="region of interest" description="Disordered" evidence="16">
    <location>
        <begin position="237"/>
        <end position="262"/>
    </location>
</feature>
<dbReference type="SUPFAM" id="SSF82199">
    <property type="entry name" value="SET domain"/>
    <property type="match status" value="1"/>
</dbReference>
<evidence type="ECO:0000256" key="1">
    <source>
        <dbReference type="ARBA" id="ARBA00004123"/>
    </source>
</evidence>
<dbReference type="InterPro" id="IPR046341">
    <property type="entry name" value="SET_dom_sf"/>
</dbReference>
<dbReference type="PROSITE" id="PS50280">
    <property type="entry name" value="SET"/>
    <property type="match status" value="1"/>
</dbReference>
<dbReference type="InterPro" id="IPR001214">
    <property type="entry name" value="SET_dom"/>
</dbReference>
<evidence type="ECO:0000256" key="16">
    <source>
        <dbReference type="SAM" id="MobiDB-lite"/>
    </source>
</evidence>
<dbReference type="Pfam" id="PF01753">
    <property type="entry name" value="zf-MYND"/>
    <property type="match status" value="1"/>
</dbReference>
<dbReference type="InterPro" id="IPR044421">
    <property type="entry name" value="SMYD4_SET"/>
</dbReference>
<dbReference type="GeneID" id="110084238"/>
<evidence type="ECO:0000256" key="13">
    <source>
        <dbReference type="ARBA" id="ARBA00093635"/>
    </source>
</evidence>